<name>A0A545SY81_9GAMM</name>
<proteinExistence type="predicted"/>
<dbReference type="AlphaFoldDB" id="A0A545SY81"/>
<dbReference type="EMBL" id="VHSG01000026">
    <property type="protein sequence ID" value="TQV69925.1"/>
    <property type="molecule type" value="Genomic_DNA"/>
</dbReference>
<evidence type="ECO:0000313" key="2">
    <source>
        <dbReference type="Proteomes" id="UP000319732"/>
    </source>
</evidence>
<organism evidence="1 2">
    <name type="scientific">Exilibacterium tricleocarpae</name>
    <dbReference type="NCBI Taxonomy" id="2591008"/>
    <lineage>
        <taxon>Bacteria</taxon>
        <taxon>Pseudomonadati</taxon>
        <taxon>Pseudomonadota</taxon>
        <taxon>Gammaproteobacteria</taxon>
        <taxon>Cellvibrionales</taxon>
        <taxon>Cellvibrionaceae</taxon>
        <taxon>Exilibacterium</taxon>
    </lineage>
</organism>
<dbReference type="Proteomes" id="UP000319732">
    <property type="component" value="Unassembled WGS sequence"/>
</dbReference>
<dbReference type="RefSeq" id="WP_142929203.1">
    <property type="nucleotide sequence ID" value="NZ_ML660104.1"/>
</dbReference>
<accession>A0A545SY81</accession>
<reference evidence="1 2" key="1">
    <citation type="submission" date="2019-06" db="EMBL/GenBank/DDBJ databases">
        <title>Whole genome sequence for Cellvibrionaceae sp. R142.</title>
        <authorList>
            <person name="Wang G."/>
        </authorList>
    </citation>
    <scope>NUCLEOTIDE SEQUENCE [LARGE SCALE GENOMIC DNA]</scope>
    <source>
        <strain evidence="1 2">R142</strain>
    </source>
</reference>
<gene>
    <name evidence="1" type="ORF">FKG94_22495</name>
</gene>
<comment type="caution">
    <text evidence="1">The sequence shown here is derived from an EMBL/GenBank/DDBJ whole genome shotgun (WGS) entry which is preliminary data.</text>
</comment>
<sequence>MFYQQALENPDSEQLAIKNIYSELKELCNQGACRPNSDIANDTSAIKTIAKTLIEKLTLSPPDVLDDVAEAMACLKWLLQENFTFLGHTKYNLVEHNSGTYRNSFQDKKLVYLLDARHCRSSHIYPFIPTPGSSGVLQTGQCSGNSLVAPAEQQGKPLGRMGRDR</sequence>
<protein>
    <submittedName>
        <fullName evidence="1">NAD-glutamate dehydrogenase</fullName>
    </submittedName>
</protein>
<evidence type="ECO:0000313" key="1">
    <source>
        <dbReference type="EMBL" id="TQV69925.1"/>
    </source>
</evidence>
<keyword evidence="2" id="KW-1185">Reference proteome</keyword>